<dbReference type="SUPFAM" id="SSF52047">
    <property type="entry name" value="RNI-like"/>
    <property type="match status" value="2"/>
</dbReference>
<dbReference type="PANTHER" id="PTHR24113">
    <property type="entry name" value="RAN GTPASE-ACTIVATING PROTEIN 1"/>
    <property type="match status" value="1"/>
</dbReference>
<evidence type="ECO:0000256" key="3">
    <source>
        <dbReference type="ARBA" id="ARBA00022737"/>
    </source>
</evidence>
<name>A0A7S1KWR7_NEODS</name>
<dbReference type="AlphaFoldDB" id="A0A7S1KWR7"/>
<dbReference type="EMBL" id="HBGF01000279">
    <property type="protein sequence ID" value="CAD9087969.1"/>
    <property type="molecule type" value="Transcribed_RNA"/>
</dbReference>
<dbReference type="GO" id="GO:0005634">
    <property type="term" value="C:nucleus"/>
    <property type="evidence" value="ECO:0007669"/>
    <property type="project" value="TreeGrafter"/>
</dbReference>
<keyword evidence="2" id="KW-0433">Leucine-rich repeat</keyword>
<keyword evidence="1" id="KW-0343">GTPase activation</keyword>
<reference evidence="5" key="1">
    <citation type="submission" date="2021-01" db="EMBL/GenBank/DDBJ databases">
        <authorList>
            <person name="Corre E."/>
            <person name="Pelletier E."/>
            <person name="Niang G."/>
            <person name="Scheremetjew M."/>
            <person name="Finn R."/>
            <person name="Kale V."/>
            <person name="Holt S."/>
            <person name="Cochrane G."/>
            <person name="Meng A."/>
            <person name="Brown T."/>
            <person name="Cohen L."/>
        </authorList>
    </citation>
    <scope>NUCLEOTIDE SEQUENCE</scope>
    <source>
        <strain evidence="5">CCAP 1951/1</strain>
    </source>
</reference>
<evidence type="ECO:0000313" key="5">
    <source>
        <dbReference type="EMBL" id="CAD9087969.1"/>
    </source>
</evidence>
<dbReference type="Pfam" id="PF13516">
    <property type="entry name" value="LRR_6"/>
    <property type="match status" value="8"/>
</dbReference>
<dbReference type="InterPro" id="IPR027038">
    <property type="entry name" value="RanGap"/>
</dbReference>
<sequence length="432" mass="46630">MPKKEKIPPPGGKKDEFTNFYSKSKWKQFLLKSTLDVSGRNLRPTGAQIVGNALMKNKWVTALDLCHNNIGDVGAIEIAQVMKANDTLQSVNLSCNGITDVGGIAIASAFVPCPHPAGLPSQWNRGIYYLNLSGNQLGDVSLVALANAAACHRDLTKVDVSNNLIGGIGCKAFARAMERNQMCTFLLGGNKLGDEGATHLAMAMKTFGGKGSQAVLDLNNNHISKGGAEAVGMLLENNDFVQDVNLCWNTLGYKGTEALIARILPPAMTCIRTLNLANNCLGDDGAEEVAKVIHSNLPTLIRINLTHNDIGDRGGEALAKACQNNTSLQFLLLAQNNIGPKSVDAFCELIRGTQTMRALEIRKNGLDDEQKNKISDANSKKVCDTLRVDYMTSDEGEDSMTQFLDKLQSWLAEKQLAEEEAAAKKKKGKKKG</sequence>
<evidence type="ECO:0000256" key="4">
    <source>
        <dbReference type="SAM" id="Coils"/>
    </source>
</evidence>
<protein>
    <submittedName>
        <fullName evidence="5">Uncharacterized protein</fullName>
    </submittedName>
</protein>
<dbReference type="GO" id="GO:0006913">
    <property type="term" value="P:nucleocytoplasmic transport"/>
    <property type="evidence" value="ECO:0007669"/>
    <property type="project" value="TreeGrafter"/>
</dbReference>
<dbReference type="PANTHER" id="PTHR24113:SF12">
    <property type="entry name" value="RAN GTPASE-ACTIVATING PROTEIN 1"/>
    <property type="match status" value="1"/>
</dbReference>
<keyword evidence="4" id="KW-0175">Coiled coil</keyword>
<keyword evidence="3" id="KW-0677">Repeat</keyword>
<dbReference type="InterPro" id="IPR001611">
    <property type="entry name" value="Leu-rich_rpt"/>
</dbReference>
<gene>
    <name evidence="5" type="ORF">NDES1114_LOCUS199</name>
</gene>
<dbReference type="GO" id="GO:0031267">
    <property type="term" value="F:small GTPase binding"/>
    <property type="evidence" value="ECO:0007669"/>
    <property type="project" value="TreeGrafter"/>
</dbReference>
<dbReference type="GO" id="GO:0005096">
    <property type="term" value="F:GTPase activator activity"/>
    <property type="evidence" value="ECO:0007669"/>
    <property type="project" value="UniProtKB-KW"/>
</dbReference>
<evidence type="ECO:0000256" key="2">
    <source>
        <dbReference type="ARBA" id="ARBA00022614"/>
    </source>
</evidence>
<dbReference type="InterPro" id="IPR032675">
    <property type="entry name" value="LRR_dom_sf"/>
</dbReference>
<dbReference type="GO" id="GO:0005829">
    <property type="term" value="C:cytosol"/>
    <property type="evidence" value="ECO:0007669"/>
    <property type="project" value="TreeGrafter"/>
</dbReference>
<dbReference type="Gene3D" id="3.80.10.10">
    <property type="entry name" value="Ribonuclease Inhibitor"/>
    <property type="match status" value="3"/>
</dbReference>
<dbReference type="SMART" id="SM00368">
    <property type="entry name" value="LRR_RI"/>
    <property type="match status" value="9"/>
</dbReference>
<dbReference type="GO" id="GO:0048471">
    <property type="term" value="C:perinuclear region of cytoplasm"/>
    <property type="evidence" value="ECO:0007669"/>
    <property type="project" value="TreeGrafter"/>
</dbReference>
<organism evidence="5">
    <name type="scientific">Neobodo designis</name>
    <name type="common">Flagellated protozoan</name>
    <name type="synonym">Bodo designis</name>
    <dbReference type="NCBI Taxonomy" id="312471"/>
    <lineage>
        <taxon>Eukaryota</taxon>
        <taxon>Discoba</taxon>
        <taxon>Euglenozoa</taxon>
        <taxon>Kinetoplastea</taxon>
        <taxon>Metakinetoplastina</taxon>
        <taxon>Neobodonida</taxon>
        <taxon>Neobodo</taxon>
    </lineage>
</organism>
<feature type="coiled-coil region" evidence="4">
    <location>
        <begin position="400"/>
        <end position="427"/>
    </location>
</feature>
<evidence type="ECO:0000256" key="1">
    <source>
        <dbReference type="ARBA" id="ARBA00022468"/>
    </source>
</evidence>
<accession>A0A7S1KWR7</accession>
<proteinExistence type="predicted"/>